<dbReference type="GO" id="GO:0006457">
    <property type="term" value="P:protein folding"/>
    <property type="evidence" value="ECO:0007669"/>
    <property type="project" value="InterPro"/>
</dbReference>
<gene>
    <name evidence="2" type="ORF">HK103_003114</name>
</gene>
<dbReference type="AlphaFoldDB" id="A0AAD5Y6J8"/>
<sequence>MKLLDEGQENDQPVTWEDQENINKFSKYNIKLDALEDKFKKYVTEKEYLDDLKMELELADEDELIK</sequence>
<keyword evidence="1" id="KW-0143">Chaperone</keyword>
<dbReference type="GO" id="GO:0051082">
    <property type="term" value="F:unfolded protein binding"/>
    <property type="evidence" value="ECO:0007669"/>
    <property type="project" value="TreeGrafter"/>
</dbReference>
<accession>A0AAD5Y6J8</accession>
<dbReference type="EMBL" id="JADGKB010000022">
    <property type="protein sequence ID" value="KAJ3258973.1"/>
    <property type="molecule type" value="Genomic_DNA"/>
</dbReference>
<keyword evidence="3" id="KW-1185">Reference proteome</keyword>
<dbReference type="PANTHER" id="PTHR21100:SF9">
    <property type="entry name" value="PREFOLDIN SUBUNIT 4"/>
    <property type="match status" value="1"/>
</dbReference>
<proteinExistence type="predicted"/>
<name>A0AAD5Y6J8_9FUNG</name>
<organism evidence="2 3">
    <name type="scientific">Boothiomyces macroporosus</name>
    <dbReference type="NCBI Taxonomy" id="261099"/>
    <lineage>
        <taxon>Eukaryota</taxon>
        <taxon>Fungi</taxon>
        <taxon>Fungi incertae sedis</taxon>
        <taxon>Chytridiomycota</taxon>
        <taxon>Chytridiomycota incertae sedis</taxon>
        <taxon>Chytridiomycetes</taxon>
        <taxon>Rhizophydiales</taxon>
        <taxon>Terramycetaceae</taxon>
        <taxon>Boothiomyces</taxon>
    </lineage>
</organism>
<evidence type="ECO:0000313" key="2">
    <source>
        <dbReference type="EMBL" id="KAJ3258973.1"/>
    </source>
</evidence>
<dbReference type="InterPro" id="IPR016661">
    <property type="entry name" value="PFDN4"/>
</dbReference>
<dbReference type="Proteomes" id="UP001210925">
    <property type="component" value="Unassembled WGS sequence"/>
</dbReference>
<protein>
    <submittedName>
        <fullName evidence="2">Uncharacterized protein</fullName>
    </submittedName>
</protein>
<dbReference type="PANTHER" id="PTHR21100">
    <property type="entry name" value="PREFOLDIN SUBUNIT 4"/>
    <property type="match status" value="1"/>
</dbReference>
<reference evidence="2" key="1">
    <citation type="submission" date="2020-05" db="EMBL/GenBank/DDBJ databases">
        <title>Phylogenomic resolution of chytrid fungi.</title>
        <authorList>
            <person name="Stajich J.E."/>
            <person name="Amses K."/>
            <person name="Simmons R."/>
            <person name="Seto K."/>
            <person name="Myers J."/>
            <person name="Bonds A."/>
            <person name="Quandt C.A."/>
            <person name="Barry K."/>
            <person name="Liu P."/>
            <person name="Grigoriev I."/>
            <person name="Longcore J.E."/>
            <person name="James T.Y."/>
        </authorList>
    </citation>
    <scope>NUCLEOTIDE SEQUENCE</scope>
    <source>
        <strain evidence="2">PLAUS21</strain>
    </source>
</reference>
<comment type="caution">
    <text evidence="2">The sequence shown here is derived from an EMBL/GenBank/DDBJ whole genome shotgun (WGS) entry which is preliminary data.</text>
</comment>
<dbReference type="GO" id="GO:0005737">
    <property type="term" value="C:cytoplasm"/>
    <property type="evidence" value="ECO:0007669"/>
    <property type="project" value="TreeGrafter"/>
</dbReference>
<evidence type="ECO:0000313" key="3">
    <source>
        <dbReference type="Proteomes" id="UP001210925"/>
    </source>
</evidence>
<evidence type="ECO:0000256" key="1">
    <source>
        <dbReference type="ARBA" id="ARBA00023186"/>
    </source>
</evidence>
<dbReference type="GO" id="GO:0016272">
    <property type="term" value="C:prefoldin complex"/>
    <property type="evidence" value="ECO:0007669"/>
    <property type="project" value="InterPro"/>
</dbReference>